<proteinExistence type="predicted"/>
<organism evidence="2 3">
    <name type="scientific">Araneus ventricosus</name>
    <name type="common">Orbweaver spider</name>
    <name type="synonym">Epeira ventricosa</name>
    <dbReference type="NCBI Taxonomy" id="182803"/>
    <lineage>
        <taxon>Eukaryota</taxon>
        <taxon>Metazoa</taxon>
        <taxon>Ecdysozoa</taxon>
        <taxon>Arthropoda</taxon>
        <taxon>Chelicerata</taxon>
        <taxon>Arachnida</taxon>
        <taxon>Araneae</taxon>
        <taxon>Araneomorphae</taxon>
        <taxon>Entelegynae</taxon>
        <taxon>Araneoidea</taxon>
        <taxon>Araneidae</taxon>
        <taxon>Araneus</taxon>
    </lineage>
</organism>
<feature type="region of interest" description="Disordered" evidence="1">
    <location>
        <begin position="1"/>
        <end position="29"/>
    </location>
</feature>
<accession>A0A4Y2PKP7</accession>
<evidence type="ECO:0000256" key="1">
    <source>
        <dbReference type="SAM" id="MobiDB-lite"/>
    </source>
</evidence>
<evidence type="ECO:0000313" key="3">
    <source>
        <dbReference type="Proteomes" id="UP000499080"/>
    </source>
</evidence>
<dbReference type="AlphaFoldDB" id="A0A4Y2PKP7"/>
<reference evidence="2 3" key="1">
    <citation type="journal article" date="2019" name="Sci. Rep.">
        <title>Orb-weaving spider Araneus ventricosus genome elucidates the spidroin gene catalogue.</title>
        <authorList>
            <person name="Kono N."/>
            <person name="Nakamura H."/>
            <person name="Ohtoshi R."/>
            <person name="Moran D.A.P."/>
            <person name="Shinohara A."/>
            <person name="Yoshida Y."/>
            <person name="Fujiwara M."/>
            <person name="Mori M."/>
            <person name="Tomita M."/>
            <person name="Arakawa K."/>
        </authorList>
    </citation>
    <scope>NUCLEOTIDE SEQUENCE [LARGE SCALE GENOMIC DNA]</scope>
</reference>
<dbReference type="EMBL" id="BGPR01215215">
    <property type="protein sequence ID" value="GBN50666.1"/>
    <property type="molecule type" value="Genomic_DNA"/>
</dbReference>
<feature type="non-terminal residue" evidence="2">
    <location>
        <position position="67"/>
    </location>
</feature>
<gene>
    <name evidence="2" type="ORF">AVEN_249551_1</name>
</gene>
<dbReference type="Proteomes" id="UP000499080">
    <property type="component" value="Unassembled WGS sequence"/>
</dbReference>
<keyword evidence="3" id="KW-1185">Reference proteome</keyword>
<comment type="caution">
    <text evidence="2">The sequence shown here is derived from an EMBL/GenBank/DDBJ whole genome shotgun (WGS) entry which is preliminary data.</text>
</comment>
<protein>
    <submittedName>
        <fullName evidence="2">Uncharacterized protein</fullName>
    </submittedName>
</protein>
<evidence type="ECO:0000313" key="2">
    <source>
        <dbReference type="EMBL" id="GBN50666.1"/>
    </source>
</evidence>
<sequence>MTRTTPELAPRSPNFRTKPTGGHLDPTNLTCTRPDYTEVLRWNRVSHLECSGSSVESGFAPGMLQFF</sequence>
<name>A0A4Y2PKP7_ARAVE</name>